<evidence type="ECO:0000313" key="2">
    <source>
        <dbReference type="EMBL" id="KUP06294.1"/>
    </source>
</evidence>
<dbReference type="Pfam" id="PF19700">
    <property type="entry name" value="DUF6198"/>
    <property type="match status" value="1"/>
</dbReference>
<protein>
    <submittedName>
        <fullName evidence="2">Membrane protein</fullName>
    </submittedName>
</protein>
<keyword evidence="1" id="KW-0812">Transmembrane</keyword>
<feature type="transmembrane region" description="Helical" evidence="1">
    <location>
        <begin position="47"/>
        <end position="70"/>
    </location>
</feature>
<dbReference type="Proteomes" id="UP000074108">
    <property type="component" value="Unassembled WGS sequence"/>
</dbReference>
<dbReference type="OrthoDB" id="154912at2"/>
<evidence type="ECO:0000313" key="3">
    <source>
        <dbReference type="Proteomes" id="UP000074108"/>
    </source>
</evidence>
<keyword evidence="1" id="KW-0472">Membrane</keyword>
<dbReference type="PANTHER" id="PTHR40078">
    <property type="entry name" value="INTEGRAL MEMBRANE PROTEIN-RELATED"/>
    <property type="match status" value="1"/>
</dbReference>
<gene>
    <name evidence="2" type="ORF">Q75_09145</name>
</gene>
<dbReference type="PATRIC" id="fig|1150625.3.peg.1937"/>
<feature type="transmembrane region" description="Helical" evidence="1">
    <location>
        <begin position="109"/>
        <end position="131"/>
    </location>
</feature>
<dbReference type="EMBL" id="LDYG01000029">
    <property type="protein sequence ID" value="KUP06294.1"/>
    <property type="molecule type" value="Genomic_DNA"/>
</dbReference>
<dbReference type="RefSeq" id="WP_059351167.1">
    <property type="nucleotide sequence ID" value="NZ_LDYG01000029.1"/>
</dbReference>
<comment type="caution">
    <text evidence="2">The sequence shown here is derived from an EMBL/GenBank/DDBJ whole genome shotgun (WGS) entry which is preliminary data.</text>
</comment>
<sequence length="213" mass="23773">MAKENWIRWSFFIVGLCVLALGIAMTIEGKRFGIGPWDVFHYGLYTHLGLTVGTWSIIVGLLILCMYGLVKRELPKIGAWLNMLLLGLFIDFFLWILPEATSLFGETLYFIPGVIILGYGIGIYISADLGAGPRDSMMLLFVEKFGWSVKAVRNGMELTVFLFGWLLGGPIGIGTILIVFFLGSIVNVSLHQSKLVLAKILEKENRMNTLSYK</sequence>
<evidence type="ECO:0000256" key="1">
    <source>
        <dbReference type="SAM" id="Phobius"/>
    </source>
</evidence>
<feature type="transmembrane region" description="Helical" evidence="1">
    <location>
        <begin position="77"/>
        <end position="97"/>
    </location>
</feature>
<dbReference type="PANTHER" id="PTHR40078:SF1">
    <property type="entry name" value="INTEGRAL MEMBRANE PROTEIN"/>
    <property type="match status" value="1"/>
</dbReference>
<feature type="transmembrane region" description="Helical" evidence="1">
    <location>
        <begin position="160"/>
        <end position="186"/>
    </location>
</feature>
<keyword evidence="1" id="KW-1133">Transmembrane helix</keyword>
<proteinExistence type="predicted"/>
<dbReference type="InterPro" id="IPR038750">
    <property type="entry name" value="YczE/YyaS-like"/>
</dbReference>
<feature type="transmembrane region" description="Helical" evidence="1">
    <location>
        <begin position="7"/>
        <end position="27"/>
    </location>
</feature>
<organism evidence="2 3">
    <name type="scientific">Bacillus coahuilensis p1.1.43</name>
    <dbReference type="NCBI Taxonomy" id="1150625"/>
    <lineage>
        <taxon>Bacteria</taxon>
        <taxon>Bacillati</taxon>
        <taxon>Bacillota</taxon>
        <taxon>Bacilli</taxon>
        <taxon>Bacillales</taxon>
        <taxon>Bacillaceae</taxon>
        <taxon>Bacillus</taxon>
    </lineage>
</organism>
<reference evidence="2 3" key="1">
    <citation type="journal article" date="2016" name="Front. Microbiol.">
        <title>Microevolution Analysis of Bacillus coahuilensis Unveils Differences in Phosphorus Acquisition Strategies and Their Regulation.</title>
        <authorList>
            <person name="Gomez-Lunar Z."/>
            <person name="Hernandez-Gonzalez I."/>
            <person name="Rodriguez-Torres M.D."/>
            <person name="Souza V."/>
            <person name="Olmedo-Alvarez G."/>
        </authorList>
    </citation>
    <scope>NUCLEOTIDE SEQUENCE [LARGE SCALE GENOMIC DNA]</scope>
    <source>
        <strain evidence="3">p1.1.43</strain>
    </source>
</reference>
<accession>A0A147K810</accession>
<dbReference type="STRING" id="1150625.Q75_09145"/>
<dbReference type="AlphaFoldDB" id="A0A147K810"/>
<name>A0A147K810_9BACI</name>
<keyword evidence="3" id="KW-1185">Reference proteome</keyword>